<dbReference type="EMBL" id="CAEZUP010000095">
    <property type="protein sequence ID" value="CAB4620229.1"/>
    <property type="molecule type" value="Genomic_DNA"/>
</dbReference>
<feature type="domain" description="Spermatogenesis-associated protein 20-like TRX" evidence="1">
    <location>
        <begin position="11"/>
        <end position="165"/>
    </location>
</feature>
<dbReference type="Pfam" id="PF03190">
    <property type="entry name" value="Thioredox_DsbH"/>
    <property type="match status" value="1"/>
</dbReference>
<sequence length="673" mass="73671">MLIRDEEPSHLSPYLAQHRDNPVEWWSWSADALAEAERRDVPVLISVGYSACHWCHVMAHESFEDPEVGALMNRLFVNIKVDREERPDVDAVYMDAVQAMTGRGGWPMTVFCLPDGRPFYAGTYFPKETRGNHLGFSELCGRIDELWRTRRSDLEEQAESVTEAIASGDEIPSTGAALDDRLFTAAANALVAQTDQRDGGFGHAPKFPQTLSIDTLLRHAMRTGDAASLSSALLSLDAMAAGGIYDHLGGGFARYSTDSRWLVPHFEKMLYDQALLARVYLHAWQLTGEPRYRQTLDETIGYVLDELRHPAGGFFAAEDADSEGVEGKFYVWSIDEIRSICGVDAEDVIGWYGVTESGNWEGSNILERPVRGDLARPAAVERGRAALFAHRATRIRPGLDTKVLTEWNGLMLATLAEAAAATGDAEWLSAAVINAEFLCANLRSPDGRWLRTWQGPLDSDAAGGHAKFLAFAADHGALVDAFTRLAEATGDPRWLDEATTTADSLLDLFWDRDDVGVFTSGSDADSLVARPKEWMDNAVPSANTLAAVGFLRLAALTGNHVFAERGEAIARHLGEAAGRVPLGFGNLLLASELSILGTTEIVISGDRPDLVRVVQETWLPYAVIAWGTPTESPLWEGRSSDGDDGKAYVCRDYVCALPVTDADVLADDLRRRT</sequence>
<organism evidence="2">
    <name type="scientific">freshwater metagenome</name>
    <dbReference type="NCBI Taxonomy" id="449393"/>
    <lineage>
        <taxon>unclassified sequences</taxon>
        <taxon>metagenomes</taxon>
        <taxon>ecological metagenomes</taxon>
    </lineage>
</organism>
<dbReference type="PIRSF" id="PIRSF006402">
    <property type="entry name" value="UCP006402_thioredoxin"/>
    <property type="match status" value="1"/>
</dbReference>
<evidence type="ECO:0000313" key="2">
    <source>
        <dbReference type="EMBL" id="CAB4620229.1"/>
    </source>
</evidence>
<dbReference type="AlphaFoldDB" id="A0A6J6I8F3"/>
<dbReference type="InterPro" id="IPR004879">
    <property type="entry name" value="Ssp411-like_TRX"/>
</dbReference>
<dbReference type="Gene3D" id="1.50.10.10">
    <property type="match status" value="1"/>
</dbReference>
<accession>A0A6J6I8F3</accession>
<dbReference type="PANTHER" id="PTHR42899">
    <property type="entry name" value="SPERMATOGENESIS-ASSOCIATED PROTEIN 20"/>
    <property type="match status" value="1"/>
</dbReference>
<dbReference type="InterPro" id="IPR024705">
    <property type="entry name" value="Ssp411"/>
</dbReference>
<protein>
    <submittedName>
        <fullName evidence="2">Unannotated protein</fullName>
    </submittedName>
</protein>
<dbReference type="InterPro" id="IPR036249">
    <property type="entry name" value="Thioredoxin-like_sf"/>
</dbReference>
<name>A0A6J6I8F3_9ZZZZ</name>
<dbReference type="SUPFAM" id="SSF52833">
    <property type="entry name" value="Thioredoxin-like"/>
    <property type="match status" value="1"/>
</dbReference>
<dbReference type="PANTHER" id="PTHR42899:SF1">
    <property type="entry name" value="SPERMATOGENESIS-ASSOCIATED PROTEIN 20"/>
    <property type="match status" value="1"/>
</dbReference>
<dbReference type="Gene3D" id="3.40.30.10">
    <property type="entry name" value="Glutaredoxin"/>
    <property type="match status" value="1"/>
</dbReference>
<evidence type="ECO:0000259" key="1">
    <source>
        <dbReference type="Pfam" id="PF03190"/>
    </source>
</evidence>
<dbReference type="InterPro" id="IPR012341">
    <property type="entry name" value="6hp_glycosidase-like_sf"/>
</dbReference>
<dbReference type="CDD" id="cd02955">
    <property type="entry name" value="SSP411"/>
    <property type="match status" value="1"/>
</dbReference>
<dbReference type="InterPro" id="IPR008928">
    <property type="entry name" value="6-hairpin_glycosidase_sf"/>
</dbReference>
<dbReference type="GO" id="GO:0005975">
    <property type="term" value="P:carbohydrate metabolic process"/>
    <property type="evidence" value="ECO:0007669"/>
    <property type="project" value="InterPro"/>
</dbReference>
<gene>
    <name evidence="2" type="ORF">UFOPK1835_01721</name>
</gene>
<dbReference type="SUPFAM" id="SSF48208">
    <property type="entry name" value="Six-hairpin glycosidases"/>
    <property type="match status" value="1"/>
</dbReference>
<proteinExistence type="predicted"/>
<reference evidence="2" key="1">
    <citation type="submission" date="2020-05" db="EMBL/GenBank/DDBJ databases">
        <authorList>
            <person name="Chiriac C."/>
            <person name="Salcher M."/>
            <person name="Ghai R."/>
            <person name="Kavagutti S V."/>
        </authorList>
    </citation>
    <scope>NUCLEOTIDE SEQUENCE</scope>
</reference>